<evidence type="ECO:0000256" key="6">
    <source>
        <dbReference type="ARBA" id="ARBA00023125"/>
    </source>
</evidence>
<reference evidence="11" key="1">
    <citation type="submission" date="2023-10" db="EMBL/GenBank/DDBJ databases">
        <title>Screening of Alkalihalophilus pseudofirmusBZ-TG-HK211 and Its Alleviation of Salt Stress on Rapeseed Growth.</title>
        <authorList>
            <person name="Zhao B."/>
            <person name="Guo T."/>
        </authorList>
    </citation>
    <scope>NUCLEOTIDE SEQUENCE</scope>
    <source>
        <strain evidence="11">BZ-TG-HK211</strain>
    </source>
</reference>
<dbReference type="InterPro" id="IPR011006">
    <property type="entry name" value="CheY-like_superfamily"/>
</dbReference>
<keyword evidence="4" id="KW-0902">Two-component regulatory system</keyword>
<evidence type="ECO:0000256" key="9">
    <source>
        <dbReference type="PROSITE-ProRule" id="PRU00169"/>
    </source>
</evidence>
<name>A0AAJ2KSJ0_ALKPS</name>
<evidence type="ECO:0000313" key="11">
    <source>
        <dbReference type="EMBL" id="MDV2883697.1"/>
    </source>
</evidence>
<dbReference type="PROSITE" id="PS50110">
    <property type="entry name" value="RESPONSE_REGULATORY"/>
    <property type="match status" value="1"/>
</dbReference>
<proteinExistence type="predicted"/>
<evidence type="ECO:0000256" key="4">
    <source>
        <dbReference type="ARBA" id="ARBA00023012"/>
    </source>
</evidence>
<dbReference type="EMBL" id="JAWJAY010000001">
    <property type="protein sequence ID" value="MDV2883697.1"/>
    <property type="molecule type" value="Genomic_DNA"/>
</dbReference>
<feature type="domain" description="Response regulatory" evidence="10">
    <location>
        <begin position="4"/>
        <end position="120"/>
    </location>
</feature>
<dbReference type="Pfam" id="PF00072">
    <property type="entry name" value="Response_reg"/>
    <property type="match status" value="1"/>
</dbReference>
<evidence type="ECO:0000256" key="7">
    <source>
        <dbReference type="ARBA" id="ARBA00023159"/>
    </source>
</evidence>
<dbReference type="RefSeq" id="WP_012957912.1">
    <property type="nucleotide sequence ID" value="NZ_CP144224.1"/>
</dbReference>
<evidence type="ECO:0000256" key="1">
    <source>
        <dbReference type="ARBA" id="ARBA00004496"/>
    </source>
</evidence>
<keyword evidence="3 9" id="KW-0597">Phosphoprotein</keyword>
<gene>
    <name evidence="11" type="ORF">RYX45_00790</name>
</gene>
<dbReference type="InterPro" id="IPR001789">
    <property type="entry name" value="Sig_transdc_resp-reg_receiver"/>
</dbReference>
<comment type="subcellular location">
    <subcellularLocation>
        <location evidence="1">Cytoplasm</location>
    </subcellularLocation>
</comment>
<dbReference type="SMART" id="SM00448">
    <property type="entry name" value="REC"/>
    <property type="match status" value="1"/>
</dbReference>
<dbReference type="PIRSF" id="PIRSF006171">
    <property type="entry name" value="RR_citrat_malat"/>
    <property type="match status" value="1"/>
</dbReference>
<keyword evidence="5" id="KW-0805">Transcription regulation</keyword>
<dbReference type="PANTHER" id="PTHR45526">
    <property type="entry name" value="TRANSCRIPTIONAL REGULATORY PROTEIN DPIA"/>
    <property type="match status" value="1"/>
</dbReference>
<dbReference type="InterPro" id="IPR048714">
    <property type="entry name" value="DpiA-like_HTH"/>
</dbReference>
<evidence type="ECO:0000256" key="5">
    <source>
        <dbReference type="ARBA" id="ARBA00023015"/>
    </source>
</evidence>
<keyword evidence="7" id="KW-0010">Activator</keyword>
<keyword evidence="8" id="KW-0804">Transcription</keyword>
<keyword evidence="2" id="KW-0963">Cytoplasm</keyword>
<dbReference type="GO" id="GO:0005737">
    <property type="term" value="C:cytoplasm"/>
    <property type="evidence" value="ECO:0007669"/>
    <property type="project" value="UniProtKB-SubCell"/>
</dbReference>
<dbReference type="GO" id="GO:0003677">
    <property type="term" value="F:DNA binding"/>
    <property type="evidence" value="ECO:0007669"/>
    <property type="project" value="UniProtKB-KW"/>
</dbReference>
<accession>A0AAJ2KSJ0</accession>
<dbReference type="Gene3D" id="3.40.50.2300">
    <property type="match status" value="1"/>
</dbReference>
<organism evidence="11 12">
    <name type="scientific">Alkalihalophilus pseudofirmus</name>
    <name type="common">Bacillus pseudofirmus</name>
    <dbReference type="NCBI Taxonomy" id="79885"/>
    <lineage>
        <taxon>Bacteria</taxon>
        <taxon>Bacillati</taxon>
        <taxon>Bacillota</taxon>
        <taxon>Bacilli</taxon>
        <taxon>Bacillales</taxon>
        <taxon>Bacillaceae</taxon>
        <taxon>Alkalihalophilus</taxon>
    </lineage>
</organism>
<keyword evidence="6" id="KW-0238">DNA-binding</keyword>
<protein>
    <submittedName>
        <fullName evidence="11">Response regulator</fullName>
    </submittedName>
</protein>
<dbReference type="GO" id="GO:0000156">
    <property type="term" value="F:phosphorelay response regulator activity"/>
    <property type="evidence" value="ECO:0007669"/>
    <property type="project" value="TreeGrafter"/>
</dbReference>
<evidence type="ECO:0000256" key="2">
    <source>
        <dbReference type="ARBA" id="ARBA00022490"/>
    </source>
</evidence>
<evidence type="ECO:0000256" key="3">
    <source>
        <dbReference type="ARBA" id="ARBA00022553"/>
    </source>
</evidence>
<sequence>MKIKTLIVEDDPMVASINQGYLEKLDSFFVVDIVTNGEEALSKIRMKKIELLLLDVYMAKMNGLELLRRIRKENEKIDVIMITAADSPEIIEEIFRLGVVDCILKPFDFKRFERSLLTYYKRYNMFNTKEPMNQSIIDSININEENKKLTFNPLPKGIDSITLNTIRKVLKEAPCPLTIQELEKHVQISKITIRKYLEFLALNNEIKLDLNYSTKGRPSKLYSYKLK</sequence>
<evidence type="ECO:0000256" key="8">
    <source>
        <dbReference type="ARBA" id="ARBA00023163"/>
    </source>
</evidence>
<feature type="modified residue" description="4-aspartylphosphate" evidence="9">
    <location>
        <position position="55"/>
    </location>
</feature>
<dbReference type="GO" id="GO:0003700">
    <property type="term" value="F:DNA-binding transcription factor activity"/>
    <property type="evidence" value="ECO:0007669"/>
    <property type="project" value="InterPro"/>
</dbReference>
<dbReference type="AlphaFoldDB" id="A0AAJ2KSJ0"/>
<dbReference type="InterPro" id="IPR051271">
    <property type="entry name" value="2C-system_Tx_regulators"/>
</dbReference>
<comment type="caution">
    <text evidence="11">The sequence shown here is derived from an EMBL/GenBank/DDBJ whole genome shotgun (WGS) entry which is preliminary data.</text>
</comment>
<dbReference type="InterPro" id="IPR024187">
    <property type="entry name" value="Sig_transdc_resp-reg_cit/mal"/>
</dbReference>
<dbReference type="PANTHER" id="PTHR45526:SF1">
    <property type="entry name" value="TRANSCRIPTIONAL REGULATORY PROTEIN DCUR-RELATED"/>
    <property type="match status" value="1"/>
</dbReference>
<dbReference type="SUPFAM" id="SSF52172">
    <property type="entry name" value="CheY-like"/>
    <property type="match status" value="1"/>
</dbReference>
<dbReference type="Proteomes" id="UP001285636">
    <property type="component" value="Unassembled WGS sequence"/>
</dbReference>
<dbReference type="Pfam" id="PF20714">
    <property type="entry name" value="HTH_64"/>
    <property type="match status" value="1"/>
</dbReference>
<evidence type="ECO:0000313" key="12">
    <source>
        <dbReference type="Proteomes" id="UP001285636"/>
    </source>
</evidence>
<evidence type="ECO:0000259" key="10">
    <source>
        <dbReference type="PROSITE" id="PS50110"/>
    </source>
</evidence>